<feature type="chain" id="PRO_5047462212" evidence="2">
    <location>
        <begin position="30"/>
        <end position="340"/>
    </location>
</feature>
<feature type="non-terminal residue" evidence="3">
    <location>
        <position position="1"/>
    </location>
</feature>
<evidence type="ECO:0000313" key="3">
    <source>
        <dbReference type="EMBL" id="MFD0905085.1"/>
    </source>
</evidence>
<feature type="signal peptide" evidence="2">
    <location>
        <begin position="1"/>
        <end position="29"/>
    </location>
</feature>
<accession>A0ABW3EZN2</accession>
<name>A0ABW3EZN2_9ACTN</name>
<dbReference type="InterPro" id="IPR047789">
    <property type="entry name" value="CU044_5270-like"/>
</dbReference>
<dbReference type="NCBIfam" id="NF038083">
    <property type="entry name" value="CU044_5270_fam"/>
    <property type="match status" value="1"/>
</dbReference>
<dbReference type="EMBL" id="JBHTJA010000115">
    <property type="protein sequence ID" value="MFD0905085.1"/>
    <property type="molecule type" value="Genomic_DNA"/>
</dbReference>
<keyword evidence="4" id="KW-1185">Reference proteome</keyword>
<protein>
    <submittedName>
        <fullName evidence="3">CU044_5270 family protein</fullName>
    </submittedName>
</protein>
<organism evidence="3 4">
    <name type="scientific">Actinomadura sediminis</name>
    <dbReference type="NCBI Taxonomy" id="1038904"/>
    <lineage>
        <taxon>Bacteria</taxon>
        <taxon>Bacillati</taxon>
        <taxon>Actinomycetota</taxon>
        <taxon>Actinomycetes</taxon>
        <taxon>Streptosporangiales</taxon>
        <taxon>Thermomonosporaceae</taxon>
        <taxon>Actinomadura</taxon>
    </lineage>
</organism>
<dbReference type="RefSeq" id="WP_378305623.1">
    <property type="nucleotide sequence ID" value="NZ_JBHTJA010000115.1"/>
</dbReference>
<feature type="region of interest" description="Disordered" evidence="1">
    <location>
        <begin position="150"/>
        <end position="174"/>
    </location>
</feature>
<evidence type="ECO:0000313" key="4">
    <source>
        <dbReference type="Proteomes" id="UP001596972"/>
    </source>
</evidence>
<comment type="caution">
    <text evidence="3">The sequence shown here is derived from an EMBL/GenBank/DDBJ whole genome shotgun (WGS) entry which is preliminary data.</text>
</comment>
<proteinExistence type="predicted"/>
<gene>
    <name evidence="3" type="ORF">ACFQ11_32230</name>
</gene>
<reference evidence="4" key="1">
    <citation type="journal article" date="2019" name="Int. J. Syst. Evol. Microbiol.">
        <title>The Global Catalogue of Microorganisms (GCM) 10K type strain sequencing project: providing services to taxonomists for standard genome sequencing and annotation.</title>
        <authorList>
            <consortium name="The Broad Institute Genomics Platform"/>
            <consortium name="The Broad Institute Genome Sequencing Center for Infectious Disease"/>
            <person name="Wu L."/>
            <person name="Ma J."/>
        </authorList>
    </citation>
    <scope>NUCLEOTIDE SEQUENCE [LARGE SCALE GENOMIC DNA]</scope>
    <source>
        <strain evidence="4">JCM 31202</strain>
    </source>
</reference>
<dbReference type="Proteomes" id="UP001596972">
    <property type="component" value="Unassembled WGS sequence"/>
</dbReference>
<keyword evidence="2" id="KW-0732">Signal</keyword>
<evidence type="ECO:0000256" key="2">
    <source>
        <dbReference type="SAM" id="SignalP"/>
    </source>
</evidence>
<evidence type="ECO:0000256" key="1">
    <source>
        <dbReference type="SAM" id="MobiDB-lite"/>
    </source>
</evidence>
<sequence>LRAGARRWRPVRVLGLAGAGVAAAMVAVALPASDETRPGPGTPAAGAPARTLDAGTVLLAAAEKAEARPAGRGAYWRVAKIESNYYEVGEPGARYTVVVASEHATWTPREPGGRVWTRQRELGARAATPADAAAWRRAGSPSAFTLEVPAAPGGGKLKPMRATTAPGPVTTESSPLVDGDKVFWLGRNVTMEDLRALPADPAKLKAELLRWYAGHDTESADRPMSADAWLYRTSVGLVTDMPVTPRVRAAAFRMLAGLPAVEGVGEITDSRGRTGRAVAFDEDTPLGTIRHRLVLDPATGRALADERVLLEPAPGVDRAAGTVLSSAAVTAMEWTDSAPR</sequence>